<dbReference type="Proteomes" id="UP001620461">
    <property type="component" value="Unassembled WGS sequence"/>
</dbReference>
<name>A0ABW8JK73_9GAMM</name>
<keyword evidence="1" id="KW-1133">Transmembrane helix</keyword>
<dbReference type="RefSeq" id="WP_404547092.1">
    <property type="nucleotide sequence ID" value="NZ_JADIKJ010000010.1"/>
</dbReference>
<feature type="transmembrane region" description="Helical" evidence="1">
    <location>
        <begin position="57"/>
        <end position="78"/>
    </location>
</feature>
<feature type="transmembrane region" description="Helical" evidence="1">
    <location>
        <begin position="84"/>
        <end position="102"/>
    </location>
</feature>
<comment type="caution">
    <text evidence="2">The sequence shown here is derived from an EMBL/GenBank/DDBJ whole genome shotgun (WGS) entry which is preliminary data.</text>
</comment>
<evidence type="ECO:0000256" key="1">
    <source>
        <dbReference type="SAM" id="Phobius"/>
    </source>
</evidence>
<protein>
    <submittedName>
        <fullName evidence="2">Iron transporter</fullName>
    </submittedName>
</protein>
<sequence>MPDLPFRSPKLPQAWFIRNRVAIATRVLAALCGGYFVAYACTALLTVVLPMDRINRVVTANLLSFVVWCAAAIWVFAARSAWRSWWPLLLAGAAMLGVALVFRGTGMRP</sequence>
<organism evidence="2 3">
    <name type="scientific">Dyella jejuensis</name>
    <dbReference type="NCBI Taxonomy" id="1432009"/>
    <lineage>
        <taxon>Bacteria</taxon>
        <taxon>Pseudomonadati</taxon>
        <taxon>Pseudomonadota</taxon>
        <taxon>Gammaproteobacteria</taxon>
        <taxon>Lysobacterales</taxon>
        <taxon>Rhodanobacteraceae</taxon>
        <taxon>Dyella</taxon>
    </lineage>
</organism>
<dbReference type="EMBL" id="JADIKJ010000010">
    <property type="protein sequence ID" value="MFK2900621.1"/>
    <property type="molecule type" value="Genomic_DNA"/>
</dbReference>
<evidence type="ECO:0000313" key="3">
    <source>
        <dbReference type="Proteomes" id="UP001620461"/>
    </source>
</evidence>
<proteinExistence type="predicted"/>
<keyword evidence="3" id="KW-1185">Reference proteome</keyword>
<feature type="transmembrane region" description="Helical" evidence="1">
    <location>
        <begin position="20"/>
        <end position="45"/>
    </location>
</feature>
<keyword evidence="1" id="KW-0812">Transmembrane</keyword>
<reference evidence="2 3" key="1">
    <citation type="submission" date="2020-10" db="EMBL/GenBank/DDBJ databases">
        <title>Phylogeny of dyella-like bacteria.</title>
        <authorList>
            <person name="Fu J."/>
        </authorList>
    </citation>
    <scope>NUCLEOTIDE SEQUENCE [LARGE SCALE GENOMIC DNA]</scope>
    <source>
        <strain evidence="2 3">JP1</strain>
    </source>
</reference>
<gene>
    <name evidence="2" type="ORF">ISP15_09760</name>
</gene>
<accession>A0ABW8JK73</accession>
<keyword evidence="1" id="KW-0472">Membrane</keyword>
<evidence type="ECO:0000313" key="2">
    <source>
        <dbReference type="EMBL" id="MFK2900621.1"/>
    </source>
</evidence>